<accession>W7IAM2</accession>
<dbReference type="EMBL" id="KI966421">
    <property type="protein sequence ID" value="EWC46105.1"/>
    <property type="molecule type" value="Genomic_DNA"/>
</dbReference>
<evidence type="ECO:0000313" key="3">
    <source>
        <dbReference type="Proteomes" id="UP000024837"/>
    </source>
</evidence>
<dbReference type="PROSITE" id="PS50142">
    <property type="entry name" value="RNASE_3_2"/>
    <property type="match status" value="1"/>
</dbReference>
<dbReference type="GO" id="GO:0004525">
    <property type="term" value="F:ribonuclease III activity"/>
    <property type="evidence" value="ECO:0007669"/>
    <property type="project" value="InterPro"/>
</dbReference>
<reference evidence="2 3" key="1">
    <citation type="submission" date="2013-05" db="EMBL/GenBank/DDBJ databases">
        <title>Drechslerella stenobrocha genome reveals carnivorous origination and mechanical trapping mechanism of predatory fungi.</title>
        <authorList>
            <person name="Liu X."/>
            <person name="Zhang W."/>
            <person name="Liu K."/>
        </authorList>
    </citation>
    <scope>NUCLEOTIDE SEQUENCE [LARGE SCALE GENOMIC DNA]</scope>
    <source>
        <strain evidence="2 3">248</strain>
    </source>
</reference>
<proteinExistence type="predicted"/>
<sequence>MTTTTTTILAVPPHLLLPQIIGEDLRSSALMDQTTRRPFGTRNLNHVGQFAYKLSIAAYLVVAQPGNGEIKKLQNALTTDAEIINLTTAFGLDKVMSFRREATPEYHPLVEVFYAWMGALFLEQGLDTVRDFVGALVGLNLPRVLAIVQNVGVLSDIGRGNDYENTPTVLGQMRKRKHMSGEGAVDDDFGVLDRKRDIPGSPKRRRMLGMPLDWSGNGL</sequence>
<protein>
    <recommendedName>
        <fullName evidence="1">RNase III domain-containing protein</fullName>
    </recommendedName>
</protein>
<dbReference type="InterPro" id="IPR000999">
    <property type="entry name" value="RNase_III_dom"/>
</dbReference>
<dbReference type="HOGENOM" id="CLU_1261485_0_0_1"/>
<dbReference type="GO" id="GO:0006396">
    <property type="term" value="P:RNA processing"/>
    <property type="evidence" value="ECO:0007669"/>
    <property type="project" value="InterPro"/>
</dbReference>
<dbReference type="Gene3D" id="1.10.1520.10">
    <property type="entry name" value="Ribonuclease III domain"/>
    <property type="match status" value="1"/>
</dbReference>
<dbReference type="AlphaFoldDB" id="W7IAM2"/>
<dbReference type="SUPFAM" id="SSF69065">
    <property type="entry name" value="RNase III domain-like"/>
    <property type="match status" value="1"/>
</dbReference>
<gene>
    <name evidence="2" type="ORF">DRE_04679</name>
</gene>
<organism evidence="2 3">
    <name type="scientific">Drechslerella stenobrocha 248</name>
    <dbReference type="NCBI Taxonomy" id="1043628"/>
    <lineage>
        <taxon>Eukaryota</taxon>
        <taxon>Fungi</taxon>
        <taxon>Dikarya</taxon>
        <taxon>Ascomycota</taxon>
        <taxon>Pezizomycotina</taxon>
        <taxon>Orbiliomycetes</taxon>
        <taxon>Orbiliales</taxon>
        <taxon>Orbiliaceae</taxon>
        <taxon>Drechslerella</taxon>
    </lineage>
</organism>
<dbReference type="OrthoDB" id="2392202at2759"/>
<evidence type="ECO:0000259" key="1">
    <source>
        <dbReference type="PROSITE" id="PS50142"/>
    </source>
</evidence>
<name>W7IAM2_9PEZI</name>
<dbReference type="InterPro" id="IPR036389">
    <property type="entry name" value="RNase_III_sf"/>
</dbReference>
<evidence type="ECO:0000313" key="2">
    <source>
        <dbReference type="EMBL" id="EWC46105.1"/>
    </source>
</evidence>
<keyword evidence="3" id="KW-1185">Reference proteome</keyword>
<feature type="domain" description="RNase III" evidence="1">
    <location>
        <begin position="50"/>
        <end position="125"/>
    </location>
</feature>
<dbReference type="Proteomes" id="UP000024837">
    <property type="component" value="Unassembled WGS sequence"/>
</dbReference>